<organism evidence="1">
    <name type="scientific">Adoxophyes orana granulovirus</name>
    <name type="common">AoGV</name>
    <dbReference type="NCBI Taxonomy" id="170617"/>
    <lineage>
        <taxon>Viruses</taxon>
        <taxon>Viruses incertae sedis</taxon>
        <taxon>Naldaviricetes</taxon>
        <taxon>Lefavirales</taxon>
        <taxon>Baculoviridae</taxon>
        <taxon>Betabaculovirus</taxon>
        <taxon>Betabaculovirus adoranae</taxon>
    </lineage>
</organism>
<reference evidence="1" key="1">
    <citation type="journal article" date="2015" name="J. Gen. Virol.">
        <title>Isolation of an Adoxophyes orana granulovirus (AdorGV) occlusion body morphology mutant: biological activity, genome sequence and relationship to other isolates of AdorGV.</title>
        <authorList>
            <person name="Nakai M."/>
            <person name="Harrison R.L."/>
            <person name="Uchida H."/>
            <person name="Ukuda R."/>
            <person name="Hikihara S."/>
            <person name="Ishii K."/>
            <person name="Kunimi Y."/>
        </authorList>
    </citation>
    <scope>NUCLEOTIDE SEQUENCE</scope>
    <source>
        <strain evidence="1">Miyazaki</strain>
    </source>
</reference>
<name>A0A0A7UY96_GVAO</name>
<dbReference type="EMBL" id="KM226332">
    <property type="protein sequence ID" value="AJA91672.1"/>
    <property type="molecule type" value="Genomic_DNA"/>
</dbReference>
<proteinExistence type="predicted"/>
<dbReference type="Pfam" id="PF03041">
    <property type="entry name" value="Baculo_LEF-2"/>
    <property type="match status" value="1"/>
</dbReference>
<protein>
    <submittedName>
        <fullName evidence="1">Late expression factor 2</fullName>
    </submittedName>
</protein>
<dbReference type="GO" id="GO:0019083">
    <property type="term" value="P:viral transcription"/>
    <property type="evidence" value="ECO:0007669"/>
    <property type="project" value="InterPro"/>
</dbReference>
<dbReference type="InterPro" id="IPR004283">
    <property type="entry name" value="Lef-2"/>
</dbReference>
<evidence type="ECO:0000313" key="1">
    <source>
        <dbReference type="EMBL" id="AJA91672.1"/>
    </source>
</evidence>
<sequence>METYTPNTSICPEKMYKIDIFMRKWQGVNLCSEFVEGGRYFVMFGKNLKILISKSKTFEEHKTDKEKNRKRGKLNHCFLKYGNDRKELIKAYEKLMYQPSMKCNTKASFKNLCIRPRKNRYADRQKFSFFTLMRFKCNVCRDKCVHEALKIFYCRDDKCVKHVDDLVARL</sequence>
<accession>A0A0A7UY96</accession>
<organismHost>
    <name type="scientific">Adoxophyes</name>
    <dbReference type="NCBI Taxonomy" id="85584"/>
</organismHost>